<protein>
    <recommendedName>
        <fullName evidence="3">DNA-binding protein</fullName>
    </recommendedName>
</protein>
<proteinExistence type="predicted"/>
<dbReference type="EMBL" id="NQKQ01000013">
    <property type="protein sequence ID" value="PAA10733.1"/>
    <property type="molecule type" value="Genomic_DNA"/>
</dbReference>
<comment type="caution">
    <text evidence="1">The sequence shown here is derived from an EMBL/GenBank/DDBJ whole genome shotgun (WGS) entry which is preliminary data.</text>
</comment>
<evidence type="ECO:0000313" key="1">
    <source>
        <dbReference type="EMBL" id="PAA10733.1"/>
    </source>
</evidence>
<organism evidence="1 2">
    <name type="scientific">Pseudomonas fragi</name>
    <dbReference type="NCBI Taxonomy" id="296"/>
    <lineage>
        <taxon>Bacteria</taxon>
        <taxon>Pseudomonadati</taxon>
        <taxon>Pseudomonadota</taxon>
        <taxon>Gammaproteobacteria</taxon>
        <taxon>Pseudomonadales</taxon>
        <taxon>Pseudomonadaceae</taxon>
        <taxon>Pseudomonas</taxon>
    </lineage>
</organism>
<sequence>MNGKPTTGEIAKSLGLTVDQIGGYIAETEKRDDGSWLIYLDPHIGKLDFYARIKDKLKGFYTYEM</sequence>
<name>A0A267ADN2_PSEFR</name>
<gene>
    <name evidence="1" type="ORF">CJU81_13330</name>
</gene>
<dbReference type="OrthoDB" id="6924005at2"/>
<reference evidence="1 2" key="1">
    <citation type="submission" date="2017-08" db="EMBL/GenBank/DDBJ databases">
        <title>Genomic and metabolic characterisation of spoilage-associated Pseudomonas species.</title>
        <authorList>
            <person name="Stanborough T."/>
            <person name="Fegan N."/>
            <person name="Powell S.M."/>
            <person name="Singh T."/>
            <person name="Tamplin M.L."/>
            <person name="Chandry P.S."/>
        </authorList>
    </citation>
    <scope>NUCLEOTIDE SEQUENCE [LARGE SCALE GENOMIC DNA]</scope>
    <source>
        <strain evidence="1 2">F1801</strain>
    </source>
</reference>
<dbReference type="Proteomes" id="UP000215861">
    <property type="component" value="Unassembled WGS sequence"/>
</dbReference>
<evidence type="ECO:0000313" key="2">
    <source>
        <dbReference type="Proteomes" id="UP000215861"/>
    </source>
</evidence>
<accession>A0A267ADN2</accession>
<dbReference type="AlphaFoldDB" id="A0A267ADN2"/>
<dbReference type="RefSeq" id="WP_095037009.1">
    <property type="nucleotide sequence ID" value="NZ_NQKQ01000013.1"/>
</dbReference>
<evidence type="ECO:0008006" key="3">
    <source>
        <dbReference type="Google" id="ProtNLM"/>
    </source>
</evidence>